<protein>
    <submittedName>
        <fullName evidence="1">Uncharacterized protein</fullName>
    </submittedName>
</protein>
<keyword evidence="2" id="KW-1185">Reference proteome</keyword>
<dbReference type="EMBL" id="CM042889">
    <property type="protein sequence ID" value="KAI4320317.1"/>
    <property type="molecule type" value="Genomic_DNA"/>
</dbReference>
<accession>A0ACB9M7X3</accession>
<comment type="caution">
    <text evidence="1">The sequence shown here is derived from an EMBL/GenBank/DDBJ whole genome shotgun (WGS) entry which is preliminary data.</text>
</comment>
<sequence length="305" mass="34481">MDRTGGPVRTAVNPYRQRDKTQKRPLRDKELFPAKRDAGWPKAAGRNGEVPGRGARNGEKHLPYEEVDREVEFVKWELSRLKIIMAMVMEEKARAEAETGTSNSKAGSCSVWADVLRKEIEEICEEQVLVELAQIEAVKECTEISAQRAREADRYLGMVVGTRKKIEDAKEEIEQSKEIEGKLAFTLSDVTMLKSKLKLAKDTDKRVAADGEPARSEEAEPVDATKLLESVTKELEEAKRELSMVREEGFQFMSSMDVIRNELKHVLTWQIILGLGLEQKPSNHSSHTPSRPKIQSSRPTHDEVD</sequence>
<dbReference type="Proteomes" id="UP001057402">
    <property type="component" value="Chromosome 10"/>
</dbReference>
<organism evidence="1 2">
    <name type="scientific">Melastoma candidum</name>
    <dbReference type="NCBI Taxonomy" id="119954"/>
    <lineage>
        <taxon>Eukaryota</taxon>
        <taxon>Viridiplantae</taxon>
        <taxon>Streptophyta</taxon>
        <taxon>Embryophyta</taxon>
        <taxon>Tracheophyta</taxon>
        <taxon>Spermatophyta</taxon>
        <taxon>Magnoliopsida</taxon>
        <taxon>eudicotyledons</taxon>
        <taxon>Gunneridae</taxon>
        <taxon>Pentapetalae</taxon>
        <taxon>rosids</taxon>
        <taxon>malvids</taxon>
        <taxon>Myrtales</taxon>
        <taxon>Melastomataceae</taxon>
        <taxon>Melastomatoideae</taxon>
        <taxon>Melastomateae</taxon>
        <taxon>Melastoma</taxon>
    </lineage>
</organism>
<evidence type="ECO:0000313" key="1">
    <source>
        <dbReference type="EMBL" id="KAI4320317.1"/>
    </source>
</evidence>
<gene>
    <name evidence="1" type="ORF">MLD38_033813</name>
</gene>
<name>A0ACB9M7X3_9MYRT</name>
<reference evidence="2" key="1">
    <citation type="journal article" date="2023" name="Front. Plant Sci.">
        <title>Chromosomal-level genome assembly of Melastoma candidum provides insights into trichome evolution.</title>
        <authorList>
            <person name="Zhong Y."/>
            <person name="Wu W."/>
            <person name="Sun C."/>
            <person name="Zou P."/>
            <person name="Liu Y."/>
            <person name="Dai S."/>
            <person name="Zhou R."/>
        </authorList>
    </citation>
    <scope>NUCLEOTIDE SEQUENCE [LARGE SCALE GENOMIC DNA]</scope>
</reference>
<proteinExistence type="predicted"/>
<evidence type="ECO:0000313" key="2">
    <source>
        <dbReference type="Proteomes" id="UP001057402"/>
    </source>
</evidence>